<dbReference type="EMBL" id="CYRX01000005">
    <property type="protein sequence ID" value="CUH58765.1"/>
    <property type="molecule type" value="Genomic_DNA"/>
</dbReference>
<proteinExistence type="predicted"/>
<reference evidence="2 3" key="1">
    <citation type="submission" date="2015-09" db="EMBL/GenBank/DDBJ databases">
        <authorList>
            <consortium name="Swine Surveillance"/>
        </authorList>
    </citation>
    <scope>NUCLEOTIDE SEQUENCE [LARGE SCALE GENOMIC DNA]</scope>
    <source>
        <strain evidence="2 3">CECT 5294</strain>
    </source>
</reference>
<dbReference type="GO" id="GO:0016747">
    <property type="term" value="F:acyltransferase activity, transferring groups other than amino-acyl groups"/>
    <property type="evidence" value="ECO:0007669"/>
    <property type="project" value="InterPro"/>
</dbReference>
<dbReference type="PROSITE" id="PS51186">
    <property type="entry name" value="GNAT"/>
    <property type="match status" value="1"/>
</dbReference>
<dbReference type="Gene3D" id="3.40.630.30">
    <property type="match status" value="1"/>
</dbReference>
<evidence type="ECO:0000313" key="3">
    <source>
        <dbReference type="Proteomes" id="UP000051298"/>
    </source>
</evidence>
<name>A0A0P1FF38_9RHOB</name>
<gene>
    <name evidence="2" type="ORF">THS5294_00043</name>
</gene>
<dbReference type="eggNOG" id="COG0456">
    <property type="taxonomic scope" value="Bacteria"/>
</dbReference>
<evidence type="ECO:0000259" key="1">
    <source>
        <dbReference type="PROSITE" id="PS51186"/>
    </source>
</evidence>
<dbReference type="Pfam" id="PF00583">
    <property type="entry name" value="Acetyltransf_1"/>
    <property type="match status" value="1"/>
</dbReference>
<accession>A0A0P1FF38</accession>
<protein>
    <submittedName>
        <fullName evidence="2">Acetyltransferase (GNAT) family protein</fullName>
    </submittedName>
</protein>
<dbReference type="Proteomes" id="UP000051298">
    <property type="component" value="Unassembled WGS sequence"/>
</dbReference>
<sequence>MTKANYFDVIDATWPAERYVTEGPWRLRQTVGAGSRVSSISAIEPWEDADIDRAVASAHTVKQRPLFMIKPGEDRLDKALAARGYVVEDPSVIYALPIAPLITETLPYAKAFTMWPRLAIMDDLWDAGGIGPARRAVMERAACPKTTVLGRAGDRAAGVAYVGLHGKTAMMHAVEVASAHRRQGVSAWMLRAACHWTAANGGDEISMVTTRANTPANAAYTSQGAQLVGHYHYRRAPE</sequence>
<dbReference type="InterPro" id="IPR000182">
    <property type="entry name" value="GNAT_dom"/>
</dbReference>
<dbReference type="STRING" id="266809.PM03_06460"/>
<dbReference type="AlphaFoldDB" id="A0A0P1FF38"/>
<organism evidence="2 3">
    <name type="scientific">Thalassobacter stenotrophicus</name>
    <dbReference type="NCBI Taxonomy" id="266809"/>
    <lineage>
        <taxon>Bacteria</taxon>
        <taxon>Pseudomonadati</taxon>
        <taxon>Pseudomonadota</taxon>
        <taxon>Alphaproteobacteria</taxon>
        <taxon>Rhodobacterales</taxon>
        <taxon>Roseobacteraceae</taxon>
        <taxon>Thalassobacter</taxon>
    </lineage>
</organism>
<dbReference type="InterPro" id="IPR016181">
    <property type="entry name" value="Acyl_CoA_acyltransferase"/>
</dbReference>
<evidence type="ECO:0000313" key="2">
    <source>
        <dbReference type="EMBL" id="CUH58765.1"/>
    </source>
</evidence>
<keyword evidence="2" id="KW-0808">Transferase</keyword>
<dbReference type="SUPFAM" id="SSF55729">
    <property type="entry name" value="Acyl-CoA N-acyltransferases (Nat)"/>
    <property type="match status" value="1"/>
</dbReference>
<feature type="domain" description="N-acetyltransferase" evidence="1">
    <location>
        <begin position="85"/>
        <end position="238"/>
    </location>
</feature>
<dbReference type="RefSeq" id="WP_058122140.1">
    <property type="nucleotide sequence ID" value="NZ_CYRX01000005.1"/>
</dbReference>
<dbReference type="CDD" id="cd04301">
    <property type="entry name" value="NAT_SF"/>
    <property type="match status" value="1"/>
</dbReference>